<evidence type="ECO:0000256" key="1">
    <source>
        <dbReference type="SAM" id="MobiDB-lite"/>
    </source>
</evidence>
<protein>
    <submittedName>
        <fullName evidence="2">Uncharacterized protein</fullName>
    </submittedName>
</protein>
<name>A0ABW7X4B6_9NOCA</name>
<proteinExistence type="predicted"/>
<keyword evidence="3" id="KW-1185">Reference proteome</keyword>
<comment type="caution">
    <text evidence="2">The sequence shown here is derived from an EMBL/GenBank/DDBJ whole genome shotgun (WGS) entry which is preliminary data.</text>
</comment>
<dbReference type="RefSeq" id="WP_397093274.1">
    <property type="nucleotide sequence ID" value="NZ_JBIRYO010000014.1"/>
</dbReference>
<evidence type="ECO:0000313" key="2">
    <source>
        <dbReference type="EMBL" id="MFI2475953.1"/>
    </source>
</evidence>
<reference evidence="2 3" key="1">
    <citation type="submission" date="2024-10" db="EMBL/GenBank/DDBJ databases">
        <title>The Natural Products Discovery Center: Release of the First 8490 Sequenced Strains for Exploring Actinobacteria Biosynthetic Diversity.</title>
        <authorList>
            <person name="Kalkreuter E."/>
            <person name="Kautsar S.A."/>
            <person name="Yang D."/>
            <person name="Bader C.D."/>
            <person name="Teijaro C.N."/>
            <person name="Fluegel L."/>
            <person name="Davis C.M."/>
            <person name="Simpson J.R."/>
            <person name="Lauterbach L."/>
            <person name="Steele A.D."/>
            <person name="Gui C."/>
            <person name="Meng S."/>
            <person name="Li G."/>
            <person name="Viehrig K."/>
            <person name="Ye F."/>
            <person name="Su P."/>
            <person name="Kiefer A.F."/>
            <person name="Nichols A."/>
            <person name="Cepeda A.J."/>
            <person name="Yan W."/>
            <person name="Fan B."/>
            <person name="Jiang Y."/>
            <person name="Adhikari A."/>
            <person name="Zheng C.-J."/>
            <person name="Schuster L."/>
            <person name="Cowan T.M."/>
            <person name="Smanski M.J."/>
            <person name="Chevrette M.G."/>
            <person name="De Carvalho L.P.S."/>
            <person name="Shen B."/>
        </authorList>
    </citation>
    <scope>NUCLEOTIDE SEQUENCE [LARGE SCALE GENOMIC DNA]</scope>
    <source>
        <strain evidence="2 3">NPDC019275</strain>
    </source>
</reference>
<accession>A0ABW7X4B6</accession>
<dbReference type="Proteomes" id="UP001611415">
    <property type="component" value="Unassembled WGS sequence"/>
</dbReference>
<evidence type="ECO:0000313" key="3">
    <source>
        <dbReference type="Proteomes" id="UP001611415"/>
    </source>
</evidence>
<sequence length="245" mass="26976">MGTRATLMTQFTQRLTDQLAGEGFAPVSPLDGEGEAEPGTRSPAWRRVWFAAADSGVPRMTSGVMAHVDRGDQGGIRIGGRAFIVAEIVEEVLEACQNLDYNVGAFSGGEIDSIPFGYFDDPLDASRKISLSHEVDLDYAVNQFMRFVRGPVARWFEQRSSVDKLSALARDSHPMDFDKVNPEPMRLRATVILSVLTGRVEGAASLMGWYLGRSQFHAWDSLEQAAAFDVALGQRFPDYARARGR</sequence>
<organism evidence="2 3">
    <name type="scientific">Nocardia xishanensis</name>
    <dbReference type="NCBI Taxonomy" id="238964"/>
    <lineage>
        <taxon>Bacteria</taxon>
        <taxon>Bacillati</taxon>
        <taxon>Actinomycetota</taxon>
        <taxon>Actinomycetes</taxon>
        <taxon>Mycobacteriales</taxon>
        <taxon>Nocardiaceae</taxon>
        <taxon>Nocardia</taxon>
    </lineage>
</organism>
<feature type="region of interest" description="Disordered" evidence="1">
    <location>
        <begin position="22"/>
        <end position="41"/>
    </location>
</feature>
<gene>
    <name evidence="2" type="ORF">ACH49W_21475</name>
</gene>
<dbReference type="EMBL" id="JBIRYO010000014">
    <property type="protein sequence ID" value="MFI2475953.1"/>
    <property type="molecule type" value="Genomic_DNA"/>
</dbReference>